<protein>
    <recommendedName>
        <fullName evidence="3">Nudix hydrolase domain-containing protein</fullName>
    </recommendedName>
</protein>
<comment type="caution">
    <text evidence="4">The sequence shown here is derived from an EMBL/GenBank/DDBJ whole genome shotgun (WGS) entry which is preliminary data.</text>
</comment>
<organism evidence="4 5">
    <name type="scientific">Henosepilachna vigintioctopunctata</name>
    <dbReference type="NCBI Taxonomy" id="420089"/>
    <lineage>
        <taxon>Eukaryota</taxon>
        <taxon>Metazoa</taxon>
        <taxon>Ecdysozoa</taxon>
        <taxon>Arthropoda</taxon>
        <taxon>Hexapoda</taxon>
        <taxon>Insecta</taxon>
        <taxon>Pterygota</taxon>
        <taxon>Neoptera</taxon>
        <taxon>Endopterygota</taxon>
        <taxon>Coleoptera</taxon>
        <taxon>Polyphaga</taxon>
        <taxon>Cucujiformia</taxon>
        <taxon>Coccinelloidea</taxon>
        <taxon>Coccinellidae</taxon>
        <taxon>Epilachninae</taxon>
        <taxon>Epilachnini</taxon>
        <taxon>Henosepilachna</taxon>
    </lineage>
</organism>
<evidence type="ECO:0000313" key="4">
    <source>
        <dbReference type="EMBL" id="KAK9884423.1"/>
    </source>
</evidence>
<reference evidence="4 5" key="1">
    <citation type="submission" date="2023-03" db="EMBL/GenBank/DDBJ databases">
        <title>Genome insight into feeding habits of ladybird beetles.</title>
        <authorList>
            <person name="Li H.-S."/>
            <person name="Huang Y.-H."/>
            <person name="Pang H."/>
        </authorList>
    </citation>
    <scope>NUCLEOTIDE SEQUENCE [LARGE SCALE GENOMIC DNA]</scope>
    <source>
        <strain evidence="4">SYSU_2023b</strain>
        <tissue evidence="4">Whole body</tissue>
    </source>
</reference>
<dbReference type="InterPro" id="IPR020476">
    <property type="entry name" value="Nudix_hydrolase"/>
</dbReference>
<evidence type="ECO:0000259" key="3">
    <source>
        <dbReference type="PROSITE" id="PS51462"/>
    </source>
</evidence>
<evidence type="ECO:0000256" key="1">
    <source>
        <dbReference type="ARBA" id="ARBA00022801"/>
    </source>
</evidence>
<evidence type="ECO:0000256" key="2">
    <source>
        <dbReference type="RuleBase" id="RU003476"/>
    </source>
</evidence>
<dbReference type="InterPro" id="IPR015797">
    <property type="entry name" value="NUDIX_hydrolase-like_dom_sf"/>
</dbReference>
<gene>
    <name evidence="4" type="ORF">WA026_007270</name>
</gene>
<feature type="domain" description="Nudix hydrolase" evidence="3">
    <location>
        <begin position="57"/>
        <end position="182"/>
    </location>
</feature>
<dbReference type="PRINTS" id="PR00502">
    <property type="entry name" value="NUDIXFAMILY"/>
</dbReference>
<dbReference type="PROSITE" id="PS00893">
    <property type="entry name" value="NUDIX_BOX"/>
    <property type="match status" value="1"/>
</dbReference>
<keyword evidence="5" id="KW-1185">Reference proteome</keyword>
<dbReference type="SUPFAM" id="SSF55811">
    <property type="entry name" value="Nudix"/>
    <property type="match status" value="1"/>
</dbReference>
<accession>A0AAW1UNQ1</accession>
<dbReference type="PROSITE" id="PS51462">
    <property type="entry name" value="NUDIX"/>
    <property type="match status" value="1"/>
</dbReference>
<dbReference type="Pfam" id="PF00293">
    <property type="entry name" value="NUDIX"/>
    <property type="match status" value="1"/>
</dbReference>
<proteinExistence type="inferred from homology"/>
<dbReference type="AlphaFoldDB" id="A0AAW1UNQ1"/>
<dbReference type="InterPro" id="IPR000086">
    <property type="entry name" value="NUDIX_hydrolase_dom"/>
</dbReference>
<dbReference type="InterPro" id="IPR020084">
    <property type="entry name" value="NUDIX_hydrolase_CS"/>
</dbReference>
<comment type="similarity">
    <text evidence="2">Belongs to the Nudix hydrolase family.</text>
</comment>
<dbReference type="Proteomes" id="UP001431783">
    <property type="component" value="Unassembled WGS sequence"/>
</dbReference>
<dbReference type="PANTHER" id="PTHR22769">
    <property type="entry name" value="MUTT/NUDIX HYDROLASE"/>
    <property type="match status" value="1"/>
</dbReference>
<sequence>MPDSVESDIEKVLKGLPLENEESAICDYSLEQQNAALETHGKQPSISPNFKPILRETVTYIVAVLVVNDKNEILMIQEAKESCAGKWYLPAGRVDKNETLHDAAVREVLEETGLVVECTTLLKVECASGLWIRFSFVGHVIGGTLKTSNQADKESLQAKWIENLNEVILRANDILPLIERAREYKIRQKESWHENILVGLRSHTKVLLRLVVVIRKKATNRVHVLLSERTSWHLPVCEINPAKSLHSTLKGFMIDLFGAGVPTHKPHGLLSIEHHPSDGDGLCLTMLVVFKPPMEEVPIIGKCVWHETSKELGDKLLIRVSQKNSTIPIHVIC</sequence>
<dbReference type="Gene3D" id="3.90.79.10">
    <property type="entry name" value="Nucleoside Triphosphate Pyrophosphohydrolase"/>
    <property type="match status" value="1"/>
</dbReference>
<evidence type="ECO:0000313" key="5">
    <source>
        <dbReference type="Proteomes" id="UP001431783"/>
    </source>
</evidence>
<dbReference type="GO" id="GO:0044716">
    <property type="term" value="F:8-oxo-GDP phosphatase activity"/>
    <property type="evidence" value="ECO:0007669"/>
    <property type="project" value="TreeGrafter"/>
</dbReference>
<dbReference type="PANTHER" id="PTHR22769:SF56">
    <property type="entry name" value="8-OXO-DGDP PHOSPHATASE NUDT18"/>
    <property type="match status" value="1"/>
</dbReference>
<dbReference type="EMBL" id="JARQZJ010000093">
    <property type="protein sequence ID" value="KAK9884423.1"/>
    <property type="molecule type" value="Genomic_DNA"/>
</dbReference>
<keyword evidence="1 2" id="KW-0378">Hydrolase</keyword>
<name>A0AAW1UNQ1_9CUCU</name>
<dbReference type="GO" id="GO:0044715">
    <property type="term" value="F:8-oxo-dGDP phosphatase activity"/>
    <property type="evidence" value="ECO:0007669"/>
    <property type="project" value="TreeGrafter"/>
</dbReference>